<feature type="non-terminal residue" evidence="1">
    <location>
        <position position="1"/>
    </location>
</feature>
<dbReference type="AlphaFoldDB" id="A0AAW7YY05"/>
<proteinExistence type="predicted"/>
<evidence type="ECO:0000313" key="1">
    <source>
        <dbReference type="EMBL" id="MDO6575546.1"/>
    </source>
</evidence>
<gene>
    <name evidence="1" type="ORF">Q4528_15650</name>
</gene>
<dbReference type="EMBL" id="JAUOQO010000845">
    <property type="protein sequence ID" value="MDO6575546.1"/>
    <property type="molecule type" value="Genomic_DNA"/>
</dbReference>
<accession>A0AAW7YY05</accession>
<evidence type="ECO:0000313" key="2">
    <source>
        <dbReference type="Proteomes" id="UP001170310"/>
    </source>
</evidence>
<name>A0AAW7YY05_9STAP</name>
<protein>
    <recommendedName>
        <fullName evidence="3">Error-prone DNA polymerase</fullName>
    </recommendedName>
</protein>
<comment type="caution">
    <text evidence="1">The sequence shown here is derived from an EMBL/GenBank/DDBJ whole genome shotgun (WGS) entry which is preliminary data.</text>
</comment>
<keyword evidence="2" id="KW-1185">Reference proteome</keyword>
<dbReference type="Proteomes" id="UP001170310">
    <property type="component" value="Unassembled WGS sequence"/>
</dbReference>
<dbReference type="RefSeq" id="WP_303522650.1">
    <property type="nucleotide sequence ID" value="NZ_JAUOQO010000845.1"/>
</dbReference>
<dbReference type="GO" id="GO:0008408">
    <property type="term" value="F:3'-5' exonuclease activity"/>
    <property type="evidence" value="ECO:0007669"/>
    <property type="project" value="InterPro"/>
</dbReference>
<sequence length="80" mass="8905">FKFTGGVSAFREKLIDGMVARGYDRDFAERTFRQLEGFGSYGFPESHAASFALIAYASSWLKCWHPDAFCAALLNSQPMG</sequence>
<dbReference type="GO" id="GO:0006260">
    <property type="term" value="P:DNA replication"/>
    <property type="evidence" value="ECO:0007669"/>
    <property type="project" value="InterPro"/>
</dbReference>
<evidence type="ECO:0008006" key="3">
    <source>
        <dbReference type="Google" id="ProtNLM"/>
    </source>
</evidence>
<dbReference type="InterPro" id="IPR004805">
    <property type="entry name" value="DnaE2/DnaE/PolC"/>
</dbReference>
<dbReference type="PANTHER" id="PTHR32294">
    <property type="entry name" value="DNA POLYMERASE III SUBUNIT ALPHA"/>
    <property type="match status" value="1"/>
</dbReference>
<organism evidence="1 2">
    <name type="scientific">Staphylococcus pasteuri_A</name>
    <dbReference type="NCBI Taxonomy" id="3062664"/>
    <lineage>
        <taxon>Bacteria</taxon>
        <taxon>Bacillati</taxon>
        <taxon>Bacillota</taxon>
        <taxon>Bacilli</taxon>
        <taxon>Bacillales</taxon>
        <taxon>Staphylococcaceae</taxon>
        <taxon>Staphylococcus</taxon>
    </lineage>
</organism>
<feature type="non-terminal residue" evidence="1">
    <location>
        <position position="80"/>
    </location>
</feature>
<dbReference type="PANTHER" id="PTHR32294:SF4">
    <property type="entry name" value="ERROR-PRONE DNA POLYMERASE"/>
    <property type="match status" value="1"/>
</dbReference>
<reference evidence="1" key="1">
    <citation type="submission" date="2023-07" db="EMBL/GenBank/DDBJ databases">
        <title>Genome content predicts the carbon catabolic preferences of heterotrophic bacteria.</title>
        <authorList>
            <person name="Gralka M."/>
        </authorList>
    </citation>
    <scope>NUCLEOTIDE SEQUENCE</scope>
    <source>
        <strain evidence="1">E2R20</strain>
    </source>
</reference>